<feature type="transmembrane region" description="Helical" evidence="1">
    <location>
        <begin position="53"/>
        <end position="75"/>
    </location>
</feature>
<keyword evidence="4" id="KW-1185">Reference proteome</keyword>
<reference evidence="3 4" key="1">
    <citation type="journal article" date="2019" name="Int. J. Syst. Evol. Microbiol.">
        <title>The Global Catalogue of Microorganisms (GCM) 10K type strain sequencing project: providing services to taxonomists for standard genome sequencing and annotation.</title>
        <authorList>
            <consortium name="The Broad Institute Genomics Platform"/>
            <consortium name="The Broad Institute Genome Sequencing Center for Infectious Disease"/>
            <person name="Wu L."/>
            <person name="Ma J."/>
        </authorList>
    </citation>
    <scope>NUCLEOTIDE SEQUENCE [LARGE SCALE GENOMIC DNA]</scope>
    <source>
        <strain evidence="3 4">CGMCC 1.10593</strain>
    </source>
</reference>
<gene>
    <name evidence="3" type="ORF">ACFSBW_09750</name>
</gene>
<dbReference type="InterPro" id="IPR018649">
    <property type="entry name" value="SHOCT"/>
</dbReference>
<keyword evidence="1" id="KW-0812">Transmembrane</keyword>
<evidence type="ECO:0000313" key="4">
    <source>
        <dbReference type="Proteomes" id="UP001597052"/>
    </source>
</evidence>
<sequence>MATTDTLLKTVLIAIIAVVLLPLVMMLVMAPTMGMWGGSPMWNGGMVGGTGSAWMWLLPWLVMLAVFGGLGYLLYRVLGGSESDPSDPAIEELRAAYARGDLSEEEFETRLERLRQDR</sequence>
<comment type="caution">
    <text evidence="3">The sequence shown here is derived from an EMBL/GenBank/DDBJ whole genome shotgun (WGS) entry which is preliminary data.</text>
</comment>
<organism evidence="3 4">
    <name type="scientific">Halohasta litorea</name>
    <dbReference type="NCBI Taxonomy" id="869891"/>
    <lineage>
        <taxon>Archaea</taxon>
        <taxon>Methanobacteriati</taxon>
        <taxon>Methanobacteriota</taxon>
        <taxon>Stenosarchaea group</taxon>
        <taxon>Halobacteria</taxon>
        <taxon>Halobacteriales</taxon>
        <taxon>Haloferacaceae</taxon>
        <taxon>Halohasta</taxon>
    </lineage>
</organism>
<name>A0ABD6D960_9EURY</name>
<accession>A0ABD6D960</accession>
<protein>
    <submittedName>
        <fullName evidence="3">SHOCT domain-containing protein</fullName>
    </submittedName>
</protein>
<dbReference type="Proteomes" id="UP001597052">
    <property type="component" value="Unassembled WGS sequence"/>
</dbReference>
<dbReference type="RefSeq" id="WP_256395475.1">
    <property type="nucleotide sequence ID" value="NZ_JANHDJ010000002.1"/>
</dbReference>
<evidence type="ECO:0000256" key="1">
    <source>
        <dbReference type="SAM" id="Phobius"/>
    </source>
</evidence>
<feature type="domain" description="SHOCT" evidence="2">
    <location>
        <begin position="89"/>
        <end position="114"/>
    </location>
</feature>
<evidence type="ECO:0000259" key="2">
    <source>
        <dbReference type="Pfam" id="PF09851"/>
    </source>
</evidence>
<evidence type="ECO:0000313" key="3">
    <source>
        <dbReference type="EMBL" id="MFD1642153.1"/>
    </source>
</evidence>
<dbReference type="EMBL" id="JBHUDM010000002">
    <property type="protein sequence ID" value="MFD1642153.1"/>
    <property type="molecule type" value="Genomic_DNA"/>
</dbReference>
<keyword evidence="1" id="KW-1133">Transmembrane helix</keyword>
<dbReference type="Pfam" id="PF09851">
    <property type="entry name" value="SHOCT"/>
    <property type="match status" value="1"/>
</dbReference>
<keyword evidence="1" id="KW-0472">Membrane</keyword>
<proteinExistence type="predicted"/>
<feature type="transmembrane region" description="Helical" evidence="1">
    <location>
        <begin position="12"/>
        <end position="33"/>
    </location>
</feature>
<dbReference type="AlphaFoldDB" id="A0ABD6D960"/>